<keyword evidence="2" id="KW-0560">Oxidoreductase</keyword>
<protein>
    <submittedName>
        <fullName evidence="3">Short-chain dehydrogenase</fullName>
    </submittedName>
</protein>
<dbReference type="OrthoDB" id="156828at2"/>
<dbReference type="AlphaFoldDB" id="A0A4Y4CU09"/>
<evidence type="ECO:0000256" key="1">
    <source>
        <dbReference type="ARBA" id="ARBA00006484"/>
    </source>
</evidence>
<evidence type="ECO:0000313" key="4">
    <source>
        <dbReference type="Proteomes" id="UP000318422"/>
    </source>
</evidence>
<dbReference type="EMBL" id="BJNV01000010">
    <property type="protein sequence ID" value="GEC94743.1"/>
    <property type="molecule type" value="Genomic_DNA"/>
</dbReference>
<gene>
    <name evidence="3" type="ORF">ZRA01_08160</name>
</gene>
<proteinExistence type="inferred from homology"/>
<sequence>MNSVALITGAAGGVGQALAKRLAADGWQLVVVSRDAARLEAAFGNAHLQVVADCSTPAGVAQIFAEAAAAGLTPNALAHCVGNIRLGALHRTKEQDFRDCLEANLISAFHTLAGFVGALGKAGQPGAAVLVSSAAARIGTPNHEAVAAAKAGVEGLVRGAAATYAGAGVRINAVAPGIMETPASARIIANDSAREAAARQYPLPGIGDPAELAGLMAWLLSPEAGRVTGQVWSMDGGFASIRPLVK</sequence>
<dbReference type="PRINTS" id="PR00081">
    <property type="entry name" value="GDHRDH"/>
</dbReference>
<accession>A0A4Y4CU09</accession>
<dbReference type="Proteomes" id="UP000318422">
    <property type="component" value="Unassembled WGS sequence"/>
</dbReference>
<dbReference type="PANTHER" id="PTHR24321:SF8">
    <property type="entry name" value="ESTRADIOL 17-BETA-DEHYDROGENASE 8-RELATED"/>
    <property type="match status" value="1"/>
</dbReference>
<dbReference type="InterPro" id="IPR036291">
    <property type="entry name" value="NAD(P)-bd_dom_sf"/>
</dbReference>
<dbReference type="CDD" id="cd05233">
    <property type="entry name" value="SDR_c"/>
    <property type="match status" value="1"/>
</dbReference>
<dbReference type="GO" id="GO:0016491">
    <property type="term" value="F:oxidoreductase activity"/>
    <property type="evidence" value="ECO:0007669"/>
    <property type="project" value="UniProtKB-KW"/>
</dbReference>
<dbReference type="RefSeq" id="WP_141349593.1">
    <property type="nucleotide sequence ID" value="NZ_BJNV01000010.1"/>
</dbReference>
<keyword evidence="4" id="KW-1185">Reference proteome</keyword>
<organism evidence="3 4">
    <name type="scientific">Zoogloea ramigera</name>
    <dbReference type="NCBI Taxonomy" id="350"/>
    <lineage>
        <taxon>Bacteria</taxon>
        <taxon>Pseudomonadati</taxon>
        <taxon>Pseudomonadota</taxon>
        <taxon>Betaproteobacteria</taxon>
        <taxon>Rhodocyclales</taxon>
        <taxon>Zoogloeaceae</taxon>
        <taxon>Zoogloea</taxon>
    </lineage>
</organism>
<reference evidence="3 4" key="1">
    <citation type="submission" date="2019-06" db="EMBL/GenBank/DDBJ databases">
        <title>Whole genome shotgun sequence of Zoogloea ramigera NBRC 15342.</title>
        <authorList>
            <person name="Hosoyama A."/>
            <person name="Uohara A."/>
            <person name="Ohji S."/>
            <person name="Ichikawa N."/>
        </authorList>
    </citation>
    <scope>NUCLEOTIDE SEQUENCE [LARGE SCALE GENOMIC DNA]</scope>
    <source>
        <strain evidence="3 4">NBRC 15342</strain>
    </source>
</reference>
<comment type="caution">
    <text evidence="3">The sequence shown here is derived from an EMBL/GenBank/DDBJ whole genome shotgun (WGS) entry which is preliminary data.</text>
</comment>
<dbReference type="Gene3D" id="3.40.50.720">
    <property type="entry name" value="NAD(P)-binding Rossmann-like Domain"/>
    <property type="match status" value="1"/>
</dbReference>
<evidence type="ECO:0000313" key="3">
    <source>
        <dbReference type="EMBL" id="GEC94743.1"/>
    </source>
</evidence>
<evidence type="ECO:0000256" key="2">
    <source>
        <dbReference type="ARBA" id="ARBA00023002"/>
    </source>
</evidence>
<comment type="similarity">
    <text evidence="1">Belongs to the short-chain dehydrogenases/reductases (SDR) family.</text>
</comment>
<name>A0A4Y4CU09_ZOORA</name>
<dbReference type="InterPro" id="IPR002347">
    <property type="entry name" value="SDR_fam"/>
</dbReference>
<dbReference type="PANTHER" id="PTHR24321">
    <property type="entry name" value="DEHYDROGENASES, SHORT CHAIN"/>
    <property type="match status" value="1"/>
</dbReference>
<dbReference type="Pfam" id="PF13561">
    <property type="entry name" value="adh_short_C2"/>
    <property type="match status" value="1"/>
</dbReference>
<dbReference type="SUPFAM" id="SSF51735">
    <property type="entry name" value="NAD(P)-binding Rossmann-fold domains"/>
    <property type="match status" value="1"/>
</dbReference>